<accession>A0ACB9RM54</accession>
<keyword evidence="2" id="KW-1185">Reference proteome</keyword>
<comment type="caution">
    <text evidence="1">The sequence shown here is derived from an EMBL/GenBank/DDBJ whole genome shotgun (WGS) entry which is preliminary data.</text>
</comment>
<evidence type="ECO:0000313" key="2">
    <source>
        <dbReference type="Proteomes" id="UP001057402"/>
    </source>
</evidence>
<gene>
    <name evidence="1" type="ORF">MLD38_006322</name>
</gene>
<name>A0ACB9RM54_9MYRT</name>
<sequence length="337" mass="37910">MDTSCHPYPLLLIKSDGLKLLSVATVYGGSSWTRFKRKNAETVTKSLTKLLVKRLKGQVTFTPSPSAFVSRKEIDEVLADGDFSTIDTSDHQLTTSKRVDFAWLFANMLDIYPVFEALSLKTFCELYVEVFVAKVLVFYSNLNFYRDGRSIKFIRTSVNGVTLVYSALDVCNLVLHRAVLFSLLPHAGSIDTILLVDAKVMVLVLEGISFSLGALIFEHMVWSLSRREKSLSYGQVIVGLLQMHDIDPTLASEQYKWKVGNSMQYVKTTEGWRTKAQHYEFLQKKTPSALLLLLRARNMPRTLCKPGRFCSISFLGFCLFCFALCCQGAATPSCCPR</sequence>
<evidence type="ECO:0000313" key="1">
    <source>
        <dbReference type="EMBL" id="KAI4380097.1"/>
    </source>
</evidence>
<proteinExistence type="predicted"/>
<reference evidence="2" key="1">
    <citation type="journal article" date="2023" name="Front. Plant Sci.">
        <title>Chromosomal-level genome assembly of Melastoma candidum provides insights into trichome evolution.</title>
        <authorList>
            <person name="Zhong Y."/>
            <person name="Wu W."/>
            <person name="Sun C."/>
            <person name="Zou P."/>
            <person name="Liu Y."/>
            <person name="Dai S."/>
            <person name="Zhou R."/>
        </authorList>
    </citation>
    <scope>NUCLEOTIDE SEQUENCE [LARGE SCALE GENOMIC DNA]</scope>
</reference>
<protein>
    <submittedName>
        <fullName evidence="1">Uncharacterized protein</fullName>
    </submittedName>
</protein>
<organism evidence="1 2">
    <name type="scientific">Melastoma candidum</name>
    <dbReference type="NCBI Taxonomy" id="119954"/>
    <lineage>
        <taxon>Eukaryota</taxon>
        <taxon>Viridiplantae</taxon>
        <taxon>Streptophyta</taxon>
        <taxon>Embryophyta</taxon>
        <taxon>Tracheophyta</taxon>
        <taxon>Spermatophyta</taxon>
        <taxon>Magnoliopsida</taxon>
        <taxon>eudicotyledons</taxon>
        <taxon>Gunneridae</taxon>
        <taxon>Pentapetalae</taxon>
        <taxon>rosids</taxon>
        <taxon>malvids</taxon>
        <taxon>Myrtales</taxon>
        <taxon>Melastomataceae</taxon>
        <taxon>Melastomatoideae</taxon>
        <taxon>Melastomateae</taxon>
        <taxon>Melastoma</taxon>
    </lineage>
</organism>
<dbReference type="Proteomes" id="UP001057402">
    <property type="component" value="Chromosome 3"/>
</dbReference>
<dbReference type="EMBL" id="CM042882">
    <property type="protein sequence ID" value="KAI4380097.1"/>
    <property type="molecule type" value="Genomic_DNA"/>
</dbReference>